<dbReference type="CDD" id="cd01949">
    <property type="entry name" value="GGDEF"/>
    <property type="match status" value="1"/>
</dbReference>
<dbReference type="InterPro" id="IPR029787">
    <property type="entry name" value="Nucleotide_cyclase"/>
</dbReference>
<dbReference type="SMART" id="SM00267">
    <property type="entry name" value="GGDEF"/>
    <property type="match status" value="1"/>
</dbReference>
<reference evidence="7 8" key="1">
    <citation type="submission" date="2014-12" db="EMBL/GenBank/DDBJ databases">
        <title>Genome sequencing of Alteromonas marina AD001.</title>
        <authorList>
            <person name="Adrian T.G.S."/>
            <person name="Chan K.G."/>
        </authorList>
    </citation>
    <scope>NUCLEOTIDE SEQUENCE [LARGE SCALE GENOMIC DNA]</scope>
    <source>
        <strain evidence="7 8">AD001</strain>
    </source>
</reference>
<dbReference type="FunFam" id="3.30.70.270:FF:000001">
    <property type="entry name" value="Diguanylate cyclase domain protein"/>
    <property type="match status" value="1"/>
</dbReference>
<feature type="domain" description="GGDEF" evidence="6">
    <location>
        <begin position="520"/>
        <end position="653"/>
    </location>
</feature>
<dbReference type="OrthoDB" id="6324864at2"/>
<dbReference type="InterPro" id="IPR043128">
    <property type="entry name" value="Rev_trsase/Diguanyl_cyclase"/>
</dbReference>
<dbReference type="InterPro" id="IPR050469">
    <property type="entry name" value="Diguanylate_Cyclase"/>
</dbReference>
<dbReference type="AlphaFoldDB" id="A0A0B3Y3L0"/>
<evidence type="ECO:0000259" key="6">
    <source>
        <dbReference type="PROSITE" id="PS50887"/>
    </source>
</evidence>
<dbReference type="GO" id="GO:0005886">
    <property type="term" value="C:plasma membrane"/>
    <property type="evidence" value="ECO:0007669"/>
    <property type="project" value="TreeGrafter"/>
</dbReference>
<evidence type="ECO:0000313" key="7">
    <source>
        <dbReference type="EMBL" id="KHT56706.1"/>
    </source>
</evidence>
<organism evidence="7 8">
    <name type="scientific">Alteromonas marina</name>
    <dbReference type="NCBI Taxonomy" id="203795"/>
    <lineage>
        <taxon>Bacteria</taxon>
        <taxon>Pseudomonadati</taxon>
        <taxon>Pseudomonadota</taxon>
        <taxon>Gammaproteobacteria</taxon>
        <taxon>Alteromonadales</taxon>
        <taxon>Alteromonadaceae</taxon>
        <taxon>Alteromonas/Salinimonas group</taxon>
        <taxon>Alteromonas</taxon>
    </lineage>
</organism>
<gene>
    <name evidence="7" type="ORF">RJ41_02710</name>
</gene>
<comment type="caution">
    <text evidence="7">The sequence shown here is derived from an EMBL/GenBank/DDBJ whole genome shotgun (WGS) entry which is preliminary data.</text>
</comment>
<dbReference type="SUPFAM" id="SSF55073">
    <property type="entry name" value="Nucleotide cyclase"/>
    <property type="match status" value="1"/>
</dbReference>
<comment type="catalytic activity">
    <reaction evidence="3">
        <text>2 GTP = 3',3'-c-di-GMP + 2 diphosphate</text>
        <dbReference type="Rhea" id="RHEA:24898"/>
        <dbReference type="ChEBI" id="CHEBI:33019"/>
        <dbReference type="ChEBI" id="CHEBI:37565"/>
        <dbReference type="ChEBI" id="CHEBI:58805"/>
        <dbReference type="EC" id="2.7.7.65"/>
    </reaction>
</comment>
<comment type="cofactor">
    <cofactor evidence="1">
        <name>Mg(2+)</name>
        <dbReference type="ChEBI" id="CHEBI:18420"/>
    </cofactor>
</comment>
<dbReference type="EC" id="2.7.7.65" evidence="2"/>
<keyword evidence="5" id="KW-0732">Signal</keyword>
<dbReference type="PANTHER" id="PTHR45138:SF9">
    <property type="entry name" value="DIGUANYLATE CYCLASE DGCM-RELATED"/>
    <property type="match status" value="1"/>
</dbReference>
<dbReference type="NCBIfam" id="TIGR00254">
    <property type="entry name" value="GGDEF"/>
    <property type="match status" value="1"/>
</dbReference>
<sequence>MTAWCRFTRVKFCLLIILVFSDSLQAQLAHHSLEQRLKKLNAYSQLAALVIYNWNSPSAIDNDRIVIEIKKSQIQDDESSEGIIFRHLLATGTANEVEKPRVPIYVKSPLLKNHWEELKSLSPDLYAATRAYYTYARAMNDFDGSSQRITVTVPALRRLKREVLETGSKTATAIASIWLSMELTVANPIQAINEIEYALPHLPARSSTRTLENALNSATAHEWLRVAFTELSVPSRAYFHSKTIIEQSNLNDDSVTWAYFTSIDSLLLQSNYEDALLISDKALKFVENRNSELEVFLTLFQRLRLLMVGFRQTHDTEIQFVVKRMDAIAPINITSKTKELFYLYQSYKAIIDSSKKQFSLAIKDYEEAVQNSLTENGFKNQLLLRKERELSMLYDLIGDYKKAYEHSKAYNQLLFEKNTEQFQFSSSNFSNSIAKDIELAHYRQKEINALQEEKEGLSTDKEAMKTTIFILIVTILLILALWLWISKRQSDLLAERDSLTGALTRRAMLNSLKKSLNDNKTSCIALLDVDNFKKINDRYGHTVGDEVLTTFTQIIQNRIRKSDKLCRYGGEEFLIYFSDSDQQSAKRILDELNMTLSRQKHWRHTNEKFSVSFSSGLLNVNGETNLDTIIKACDELLYKAKRTGRARVETYAF</sequence>
<dbReference type="GO" id="GO:0043709">
    <property type="term" value="P:cell adhesion involved in single-species biofilm formation"/>
    <property type="evidence" value="ECO:0007669"/>
    <property type="project" value="TreeGrafter"/>
</dbReference>
<dbReference type="PROSITE" id="PS50887">
    <property type="entry name" value="GGDEF"/>
    <property type="match status" value="1"/>
</dbReference>
<dbReference type="InterPro" id="IPR000160">
    <property type="entry name" value="GGDEF_dom"/>
</dbReference>
<keyword evidence="8" id="KW-1185">Reference proteome</keyword>
<feature type="transmembrane region" description="Helical" evidence="4">
    <location>
        <begin position="467"/>
        <end position="485"/>
    </location>
</feature>
<dbReference type="Pfam" id="PF00990">
    <property type="entry name" value="GGDEF"/>
    <property type="match status" value="1"/>
</dbReference>
<dbReference type="Gene3D" id="3.30.70.270">
    <property type="match status" value="1"/>
</dbReference>
<dbReference type="Proteomes" id="UP000031197">
    <property type="component" value="Unassembled WGS sequence"/>
</dbReference>
<feature type="signal peptide" evidence="5">
    <location>
        <begin position="1"/>
        <end position="26"/>
    </location>
</feature>
<keyword evidence="4" id="KW-1133">Transmembrane helix</keyword>
<dbReference type="PANTHER" id="PTHR45138">
    <property type="entry name" value="REGULATORY COMPONENTS OF SENSORY TRANSDUCTION SYSTEM"/>
    <property type="match status" value="1"/>
</dbReference>
<keyword evidence="4" id="KW-0812">Transmembrane</keyword>
<dbReference type="GO" id="GO:0052621">
    <property type="term" value="F:diguanylate cyclase activity"/>
    <property type="evidence" value="ECO:0007669"/>
    <property type="project" value="UniProtKB-EC"/>
</dbReference>
<dbReference type="EMBL" id="JWLW01000004">
    <property type="protein sequence ID" value="KHT56706.1"/>
    <property type="molecule type" value="Genomic_DNA"/>
</dbReference>
<keyword evidence="4" id="KW-0472">Membrane</keyword>
<evidence type="ECO:0000256" key="1">
    <source>
        <dbReference type="ARBA" id="ARBA00001946"/>
    </source>
</evidence>
<protein>
    <recommendedName>
        <fullName evidence="2">diguanylate cyclase</fullName>
        <ecNumber evidence="2">2.7.7.65</ecNumber>
    </recommendedName>
</protein>
<evidence type="ECO:0000256" key="3">
    <source>
        <dbReference type="ARBA" id="ARBA00034247"/>
    </source>
</evidence>
<evidence type="ECO:0000256" key="4">
    <source>
        <dbReference type="SAM" id="Phobius"/>
    </source>
</evidence>
<name>A0A0B3Y3L0_9ALTE</name>
<feature type="chain" id="PRO_5002083503" description="diguanylate cyclase" evidence="5">
    <location>
        <begin position="27"/>
        <end position="653"/>
    </location>
</feature>
<evidence type="ECO:0000256" key="2">
    <source>
        <dbReference type="ARBA" id="ARBA00012528"/>
    </source>
</evidence>
<accession>A0A0B3Y3L0</accession>
<proteinExistence type="predicted"/>
<evidence type="ECO:0000256" key="5">
    <source>
        <dbReference type="SAM" id="SignalP"/>
    </source>
</evidence>
<evidence type="ECO:0000313" key="8">
    <source>
        <dbReference type="Proteomes" id="UP000031197"/>
    </source>
</evidence>
<dbReference type="GO" id="GO:1902201">
    <property type="term" value="P:negative regulation of bacterial-type flagellum-dependent cell motility"/>
    <property type="evidence" value="ECO:0007669"/>
    <property type="project" value="TreeGrafter"/>
</dbReference>